<accession>A0A8J5UK88</accession>
<dbReference type="OrthoDB" id="4095311at2759"/>
<comment type="caution">
    <text evidence="1">The sequence shown here is derived from an EMBL/GenBank/DDBJ whole genome shotgun (WGS) entry which is preliminary data.</text>
</comment>
<proteinExistence type="predicted"/>
<dbReference type="AlphaFoldDB" id="A0A8J5UK88"/>
<reference evidence="1 2" key="1">
    <citation type="journal article" date="2021" name="DNA Res.">
        <title>Genome analysis of Candida subhashii reveals its hybrid nature and dual mitochondrial genome conformations.</title>
        <authorList>
            <person name="Mixao V."/>
            <person name="Hegedusova E."/>
            <person name="Saus E."/>
            <person name="Pryszcz L.P."/>
            <person name="Cillingova A."/>
            <person name="Nosek J."/>
            <person name="Gabaldon T."/>
        </authorList>
    </citation>
    <scope>NUCLEOTIDE SEQUENCE [LARGE SCALE GENOMIC DNA]</scope>
    <source>
        <strain evidence="1 2">CBS 10753</strain>
    </source>
</reference>
<protein>
    <submittedName>
        <fullName evidence="1">Uncharacterized protein</fullName>
    </submittedName>
</protein>
<evidence type="ECO:0000313" key="2">
    <source>
        <dbReference type="Proteomes" id="UP000694255"/>
    </source>
</evidence>
<dbReference type="GeneID" id="73468110"/>
<name>A0A8J5UK88_9ASCO</name>
<sequence>MEQVIEQVKSSTDVLISLKTLGDYLREETNRSSELIQENLLSLLAQFNRLFQSENDDILLEILRVIINLLASNDYNRDFYTQDDVQEVGQFWEIIKNNLVDGSDPKSERIAILLSQFIYDTDHTEQYFQYFHSINIQENIYKLLSTDNLANLSILFEFALELFRNNQRLNEMDYDFIKKSPDILVYLTSHWDTLEDDLDEEIWEHLVDICEFNKPDNSTFVRIIDLIPIIPESLSNKVKLKRKLFAMASELSDETSFDTAVGYLKNTTDSYVFAACCIVIGNFVHDVNSFQDINGRIIESFGNSTKIVDVFMENFKITDVVQVQAIHMMTNLLDETRASRIFTYKEQSRALTKVVIDNEKYYQEVAALYLNFLKKLTRLGISEVVNSKVGLDDLWDVVFEFGEDNQKVLEIKYLILSEVVLNGFGNKSASLNRELIKAAVRPLSTNAAMGINHILEKLKALGIFHQELSKASIQELVDSAYSGNLDQFIQEYLVPYCELWEQLVPQLETTDENKETPQYKILLNNSRYVAGITISVFQDYDLVEEEKEVSRLVELCKKVITIPGYM</sequence>
<evidence type="ECO:0000313" key="1">
    <source>
        <dbReference type="EMBL" id="KAG7665253.1"/>
    </source>
</evidence>
<gene>
    <name evidence="1" type="ORF">J8A68_001309</name>
</gene>
<dbReference type="EMBL" id="JAGSYN010000051">
    <property type="protein sequence ID" value="KAG7665253.1"/>
    <property type="molecule type" value="Genomic_DNA"/>
</dbReference>
<keyword evidence="2" id="KW-1185">Reference proteome</keyword>
<organism evidence="1 2">
    <name type="scientific">[Candida] subhashii</name>
    <dbReference type="NCBI Taxonomy" id="561895"/>
    <lineage>
        <taxon>Eukaryota</taxon>
        <taxon>Fungi</taxon>
        <taxon>Dikarya</taxon>
        <taxon>Ascomycota</taxon>
        <taxon>Saccharomycotina</taxon>
        <taxon>Pichiomycetes</taxon>
        <taxon>Debaryomycetaceae</taxon>
        <taxon>Spathaspora</taxon>
    </lineage>
</organism>
<dbReference type="Proteomes" id="UP000694255">
    <property type="component" value="Unassembled WGS sequence"/>
</dbReference>
<dbReference type="RefSeq" id="XP_049265485.1">
    <property type="nucleotide sequence ID" value="XM_049404950.1"/>
</dbReference>